<name>A0A3M6WPA6_HORWE</name>
<feature type="compositionally biased region" description="Basic and acidic residues" evidence="1">
    <location>
        <begin position="503"/>
        <end position="547"/>
    </location>
</feature>
<feature type="region of interest" description="Disordered" evidence="1">
    <location>
        <begin position="1"/>
        <end position="128"/>
    </location>
</feature>
<dbReference type="GO" id="GO:0005737">
    <property type="term" value="C:cytoplasm"/>
    <property type="evidence" value="ECO:0007669"/>
    <property type="project" value="TreeGrafter"/>
</dbReference>
<feature type="compositionally biased region" description="Basic and acidic residues" evidence="1">
    <location>
        <begin position="402"/>
        <end position="429"/>
    </location>
</feature>
<feature type="region of interest" description="Disordered" evidence="1">
    <location>
        <begin position="498"/>
        <end position="559"/>
    </location>
</feature>
<dbReference type="InterPro" id="IPR008984">
    <property type="entry name" value="SMAD_FHA_dom_sf"/>
</dbReference>
<organism evidence="3 4">
    <name type="scientific">Hortaea werneckii</name>
    <name type="common">Black yeast</name>
    <name type="synonym">Cladosporium werneckii</name>
    <dbReference type="NCBI Taxonomy" id="91943"/>
    <lineage>
        <taxon>Eukaryota</taxon>
        <taxon>Fungi</taxon>
        <taxon>Dikarya</taxon>
        <taxon>Ascomycota</taxon>
        <taxon>Pezizomycotina</taxon>
        <taxon>Dothideomycetes</taxon>
        <taxon>Dothideomycetidae</taxon>
        <taxon>Mycosphaerellales</taxon>
        <taxon>Teratosphaeriaceae</taxon>
        <taxon>Hortaea</taxon>
    </lineage>
</organism>
<feature type="compositionally biased region" description="Pro residues" evidence="1">
    <location>
        <begin position="432"/>
        <end position="442"/>
    </location>
</feature>
<dbReference type="PROSITE" id="PS50006">
    <property type="entry name" value="FHA_DOMAIN"/>
    <property type="match status" value="1"/>
</dbReference>
<dbReference type="OrthoDB" id="687730at2759"/>
<feature type="compositionally biased region" description="Polar residues" evidence="1">
    <location>
        <begin position="467"/>
        <end position="476"/>
    </location>
</feature>
<sequence>MTAVAPPLSFQPNPRLAWGSNGSGFGATDSDEGNKMMFTTGPRKTVQRQNSSSSIASTNSSASTSTISGSSPQTNGSSAPTPDAGSWAARKKPTRGLWPPGKAEPATGISTARPQAVSSATSGPTASSAISALHTPLLPSQQMANGTAHANGMTRNQAQPEAQAILHLIPINGTFERKTITVPIWPDVVKIGRQTNQKTIPTPLNGFFDSKVLSRQHAEVWSDRAGHVFIRDVKSSNGTFVNGMRLSQENKESEPRELREQDVLELGIDIVSEDQKTVVHHKVAAKVEHAGVYGQGNDPLNFGELDPSVNGGLMVTPQMKRAGNQGQVNGRGVGGVPGMTQGAVNAGVINQPQHMRAWLNPITTEHLVKKLNSEMRLAMQQSQDLARARQLIEHMLGGKVEPPAKDSKSSSEKSRPSPTKAKVDVKSHFSEPPAPPPQVPLPEKPDVAQALADPLIRPLLRRDDGTLPQSASSSPTRTDHSSDILRLCEELKLAKGELSTQSERMKNLENELQEERRARESAEERAQGLHRRDSPTKDSEHEAHGLDRAVSPTSPPDLQTQLDRLRVSMDEMKQQMELYRQRAESAESERDEARQSLAEMVEQKRKENSDGSVSSSPQPAASPKRPTSSSSKNSAINGHAVGPAPSTPTSNALLERAGVEEGQPITLEQAKAITQLLSREVLQPGRATEGDNAMAYYGRPYGSAAAVVILGVLVMSWVNGWPKIDSSQRADFSRILRFGFAEATGYFQHALGAESLVIRAAAGVSSVELIVKLECAKTNRVHEAELGT</sequence>
<dbReference type="Gene3D" id="2.60.200.20">
    <property type="match status" value="1"/>
</dbReference>
<dbReference type="InterPro" id="IPR000253">
    <property type="entry name" value="FHA_dom"/>
</dbReference>
<evidence type="ECO:0000256" key="1">
    <source>
        <dbReference type="SAM" id="MobiDB-lite"/>
    </source>
</evidence>
<evidence type="ECO:0000313" key="3">
    <source>
        <dbReference type="EMBL" id="RMX80078.1"/>
    </source>
</evidence>
<protein>
    <recommendedName>
        <fullName evidence="2">FHA domain-containing protein</fullName>
    </recommendedName>
</protein>
<feature type="region of interest" description="Disordered" evidence="1">
    <location>
        <begin position="458"/>
        <end position="483"/>
    </location>
</feature>
<dbReference type="PANTHER" id="PTHR15715:SF37">
    <property type="entry name" value="LD47843P"/>
    <property type="match status" value="1"/>
</dbReference>
<feature type="compositionally biased region" description="Low complexity" evidence="1">
    <location>
        <begin position="50"/>
        <end position="71"/>
    </location>
</feature>
<feature type="region of interest" description="Disordered" evidence="1">
    <location>
        <begin position="578"/>
        <end position="651"/>
    </location>
</feature>
<dbReference type="VEuPathDB" id="FungiDB:BTJ68_10390"/>
<feature type="compositionally biased region" description="Low complexity" evidence="1">
    <location>
        <begin position="116"/>
        <end position="128"/>
    </location>
</feature>
<accession>A0A3M6WPA6</accession>
<comment type="caution">
    <text evidence="3">The sequence shown here is derived from an EMBL/GenBank/DDBJ whole genome shotgun (WGS) entry which is preliminary data.</text>
</comment>
<dbReference type="InterPro" id="IPR051176">
    <property type="entry name" value="Cent_Immune-Sig_Mod"/>
</dbReference>
<gene>
    <name evidence="3" type="ORF">D0869_07827</name>
</gene>
<feature type="compositionally biased region" description="Polar residues" evidence="1">
    <location>
        <begin position="625"/>
        <end position="636"/>
    </location>
</feature>
<feature type="region of interest" description="Disordered" evidence="1">
    <location>
        <begin position="397"/>
        <end position="444"/>
    </location>
</feature>
<feature type="domain" description="FHA" evidence="2">
    <location>
        <begin position="189"/>
        <end position="246"/>
    </location>
</feature>
<evidence type="ECO:0000313" key="4">
    <source>
        <dbReference type="Proteomes" id="UP000281245"/>
    </source>
</evidence>
<dbReference type="EMBL" id="QWIJ01000645">
    <property type="protein sequence ID" value="RMX80078.1"/>
    <property type="molecule type" value="Genomic_DNA"/>
</dbReference>
<feature type="compositionally biased region" description="Low complexity" evidence="1">
    <location>
        <begin position="612"/>
        <end position="623"/>
    </location>
</feature>
<dbReference type="CDD" id="cd22679">
    <property type="entry name" value="FHA_SLMAP"/>
    <property type="match status" value="1"/>
</dbReference>
<dbReference type="SUPFAM" id="SSF49879">
    <property type="entry name" value="SMAD/FHA domain"/>
    <property type="match status" value="1"/>
</dbReference>
<dbReference type="Pfam" id="PF00498">
    <property type="entry name" value="FHA"/>
    <property type="match status" value="1"/>
</dbReference>
<dbReference type="PANTHER" id="PTHR15715">
    <property type="entry name" value="CENTROSOMAL PROTEIN OF 170 KDA"/>
    <property type="match status" value="1"/>
</dbReference>
<proteinExistence type="predicted"/>
<dbReference type="Proteomes" id="UP000281245">
    <property type="component" value="Unassembled WGS sequence"/>
</dbReference>
<evidence type="ECO:0000259" key="2">
    <source>
        <dbReference type="PROSITE" id="PS50006"/>
    </source>
</evidence>
<dbReference type="AlphaFoldDB" id="A0A3M6WPA6"/>
<reference evidence="3 4" key="1">
    <citation type="journal article" date="2018" name="BMC Genomics">
        <title>Genomic evidence for intraspecific hybridization in a clonal and extremely halotolerant yeast.</title>
        <authorList>
            <person name="Gostincar C."/>
            <person name="Stajich J.E."/>
            <person name="Zupancic J."/>
            <person name="Zalar P."/>
            <person name="Gunde-Cimerman N."/>
        </authorList>
    </citation>
    <scope>NUCLEOTIDE SEQUENCE [LARGE SCALE GENOMIC DNA]</scope>
    <source>
        <strain evidence="3 4">EXF-6656</strain>
    </source>
</reference>
<feature type="compositionally biased region" description="Basic and acidic residues" evidence="1">
    <location>
        <begin position="578"/>
        <end position="594"/>
    </location>
</feature>
<dbReference type="SMART" id="SM00240">
    <property type="entry name" value="FHA"/>
    <property type="match status" value="1"/>
</dbReference>